<dbReference type="InterPro" id="IPR029044">
    <property type="entry name" value="Nucleotide-diphossugar_trans"/>
</dbReference>
<feature type="region of interest" description="Disordered" evidence="1">
    <location>
        <begin position="1"/>
        <end position="21"/>
    </location>
</feature>
<dbReference type="PANTHER" id="PTHR43685:SF14">
    <property type="entry name" value="GLYCOSYLTRANSFERASE 2-LIKE DOMAIN-CONTAINING PROTEIN"/>
    <property type="match status" value="1"/>
</dbReference>
<feature type="compositionally biased region" description="Basic and acidic residues" evidence="1">
    <location>
        <begin position="261"/>
        <end position="272"/>
    </location>
</feature>
<dbReference type="Proteomes" id="UP001195422">
    <property type="component" value="Unassembled WGS sequence"/>
</dbReference>
<feature type="domain" description="Glycosyltransferase 2-like" evidence="2">
    <location>
        <begin position="26"/>
        <end position="145"/>
    </location>
</feature>
<gene>
    <name evidence="3" type="ORF">JOF39_003352</name>
</gene>
<dbReference type="PANTHER" id="PTHR43685">
    <property type="entry name" value="GLYCOSYLTRANSFERASE"/>
    <property type="match status" value="1"/>
</dbReference>
<reference evidence="3 4" key="1">
    <citation type="submission" date="2021-03" db="EMBL/GenBank/DDBJ databases">
        <title>Sequencing the genomes of 1000 actinobacteria strains.</title>
        <authorList>
            <person name="Klenk H.-P."/>
        </authorList>
    </citation>
    <scope>NUCLEOTIDE SEQUENCE [LARGE SCALE GENOMIC DNA]</scope>
    <source>
        <strain evidence="3 4">DSM 20168</strain>
    </source>
</reference>
<organism evidence="3 4">
    <name type="scientific">Glutamicibacter protophormiae</name>
    <name type="common">Brevibacterium protophormiae</name>
    <dbReference type="NCBI Taxonomy" id="37930"/>
    <lineage>
        <taxon>Bacteria</taxon>
        <taxon>Bacillati</taxon>
        <taxon>Actinomycetota</taxon>
        <taxon>Actinomycetes</taxon>
        <taxon>Micrococcales</taxon>
        <taxon>Micrococcaceae</taxon>
        <taxon>Glutamicibacter</taxon>
    </lineage>
</organism>
<accession>A0ABS4XUS8</accession>
<dbReference type="CDD" id="cd00761">
    <property type="entry name" value="Glyco_tranf_GTA_type"/>
    <property type="match status" value="1"/>
</dbReference>
<dbReference type="InterPro" id="IPR050834">
    <property type="entry name" value="Glycosyltransf_2"/>
</dbReference>
<feature type="region of interest" description="Disordered" evidence="1">
    <location>
        <begin position="261"/>
        <end position="280"/>
    </location>
</feature>
<dbReference type="SUPFAM" id="SSF53448">
    <property type="entry name" value="Nucleotide-diphospho-sugar transferases"/>
    <property type="match status" value="1"/>
</dbReference>
<comment type="caution">
    <text evidence="3">The sequence shown here is derived from an EMBL/GenBank/DDBJ whole genome shotgun (WGS) entry which is preliminary data.</text>
</comment>
<evidence type="ECO:0000256" key="1">
    <source>
        <dbReference type="SAM" id="MobiDB-lite"/>
    </source>
</evidence>
<dbReference type="RefSeq" id="WP_308425060.1">
    <property type="nucleotide sequence ID" value="NZ_BMPH01000010.1"/>
</dbReference>
<name>A0ABS4XUS8_GLUPR</name>
<evidence type="ECO:0000259" key="2">
    <source>
        <dbReference type="Pfam" id="PF00535"/>
    </source>
</evidence>
<proteinExistence type="predicted"/>
<evidence type="ECO:0000313" key="4">
    <source>
        <dbReference type="Proteomes" id="UP001195422"/>
    </source>
</evidence>
<dbReference type="InterPro" id="IPR001173">
    <property type="entry name" value="Glyco_trans_2-like"/>
</dbReference>
<protein>
    <submittedName>
        <fullName evidence="3">Glycosyltransferase involved in cell wall biosynthesis</fullName>
    </submittedName>
</protein>
<keyword evidence="4" id="KW-1185">Reference proteome</keyword>
<sequence>MNTVPQDMDYESTGRQAGTAGRPTVSIVIPVKDDGPLLARCLAALKAQTRAADEIVVVDNASTDDSAQVARDAGAAVVACPEPGIPAASAAGYDHARGEIILRLDADCVPPATWVEDMVDAFARNPGTAALTGPARFTDGPRALRAPLAAVYLGVYVLATAPALGHRPLFGSNMGLRREAWAQIRTAAHRRDPELHDDLDLAFHLGANHKVGYVKSSMMGMSMRPFFDARAFAKRLRRGFRTVLVHWPDEFPPRRWKRLLGVDRGNHPRDTRNASGSRVA</sequence>
<dbReference type="Pfam" id="PF00535">
    <property type="entry name" value="Glycos_transf_2"/>
    <property type="match status" value="1"/>
</dbReference>
<dbReference type="Gene3D" id="3.90.550.10">
    <property type="entry name" value="Spore Coat Polysaccharide Biosynthesis Protein SpsA, Chain A"/>
    <property type="match status" value="1"/>
</dbReference>
<evidence type="ECO:0000313" key="3">
    <source>
        <dbReference type="EMBL" id="MBP2400271.1"/>
    </source>
</evidence>
<dbReference type="EMBL" id="JAGIOJ010000001">
    <property type="protein sequence ID" value="MBP2400271.1"/>
    <property type="molecule type" value="Genomic_DNA"/>
</dbReference>